<accession>A0A6M5YQD8</accession>
<keyword evidence="1" id="KW-0732">Signal</keyword>
<feature type="signal peptide" evidence="1">
    <location>
        <begin position="1"/>
        <end position="20"/>
    </location>
</feature>
<dbReference type="AlphaFoldDB" id="A0A6M5YQD8"/>
<keyword evidence="3" id="KW-1185">Reference proteome</keyword>
<dbReference type="KEGG" id="ftj:FTUN_3772"/>
<dbReference type="Proteomes" id="UP000503447">
    <property type="component" value="Chromosome"/>
</dbReference>
<evidence type="ECO:0000313" key="2">
    <source>
        <dbReference type="EMBL" id="QJW96215.1"/>
    </source>
</evidence>
<reference evidence="3" key="1">
    <citation type="submission" date="2020-05" db="EMBL/GenBank/DDBJ databases">
        <title>Frigoriglobus tundricola gen. nov., sp. nov., a psychrotolerant cellulolytic planctomycete of the family Gemmataceae with two divergent copies of 16S rRNA gene.</title>
        <authorList>
            <person name="Kulichevskaya I.S."/>
            <person name="Ivanova A.A."/>
            <person name="Naumoff D.G."/>
            <person name="Beletsky A.V."/>
            <person name="Rijpstra W.I.C."/>
            <person name="Sinninghe Damste J.S."/>
            <person name="Mardanov A.V."/>
            <person name="Ravin N.V."/>
            <person name="Dedysh S.N."/>
        </authorList>
    </citation>
    <scope>NUCLEOTIDE SEQUENCE [LARGE SCALE GENOMIC DNA]</scope>
    <source>
        <strain evidence="3">PL17</strain>
    </source>
</reference>
<sequence length="414" mass="44512">MLRACVTCAALVVVGAAASAAPPAVSPDPKSLVVAPEDVTKARDLVQKLGSETYLDREHAEHELAAMGRLARVALLDGANLDPDPEVRARCRCLLPRATAEETKARLDAFLADTDGKYDHDLPGWQKLRSTVRGEWKMFGWTFAARPTLDKAARALFIEFFEAPGGRQLLAALSGPPQDLAQLVATRRTDLYNARFPRVGGVTSHNPSVAEVGVVLFAESLAPVPSGPRVMPITSVLTISGIPALVRGSDDRAVAMRAVMSGWFDSRTDPVDMYQAMTLATTMQNDDAAGRLAARMMAAAGTPGVYKGQALVTLVRLKAVDRVPMIEKAFTDTTALPTNKVVNGMVVRDSIEVRDAALAAALVMTGQDPDDYGFEGFPKGTGQGGLFPYNLAKLPEAKRKGAFEKWKAWREKNP</sequence>
<dbReference type="EMBL" id="CP053452">
    <property type="protein sequence ID" value="QJW96215.1"/>
    <property type="molecule type" value="Genomic_DNA"/>
</dbReference>
<dbReference type="RefSeq" id="WP_171471844.1">
    <property type="nucleotide sequence ID" value="NZ_CP053452.2"/>
</dbReference>
<name>A0A6M5YQD8_9BACT</name>
<protein>
    <submittedName>
        <fullName evidence="2">Uncharacterized protein</fullName>
    </submittedName>
</protein>
<evidence type="ECO:0000313" key="3">
    <source>
        <dbReference type="Proteomes" id="UP000503447"/>
    </source>
</evidence>
<proteinExistence type="predicted"/>
<gene>
    <name evidence="2" type="ORF">FTUN_3772</name>
</gene>
<feature type="chain" id="PRO_5027092006" evidence="1">
    <location>
        <begin position="21"/>
        <end position="414"/>
    </location>
</feature>
<evidence type="ECO:0000256" key="1">
    <source>
        <dbReference type="SAM" id="SignalP"/>
    </source>
</evidence>
<organism evidence="2 3">
    <name type="scientific">Frigoriglobus tundricola</name>
    <dbReference type="NCBI Taxonomy" id="2774151"/>
    <lineage>
        <taxon>Bacteria</taxon>
        <taxon>Pseudomonadati</taxon>
        <taxon>Planctomycetota</taxon>
        <taxon>Planctomycetia</taxon>
        <taxon>Gemmatales</taxon>
        <taxon>Gemmataceae</taxon>
        <taxon>Frigoriglobus</taxon>
    </lineage>
</organism>